<dbReference type="AlphaFoldDB" id="A0A915J8C8"/>
<proteinExistence type="predicted"/>
<evidence type="ECO:0000313" key="2">
    <source>
        <dbReference type="WBParaSite" id="nRc.2.0.1.t22724-RA"/>
    </source>
</evidence>
<keyword evidence="1" id="KW-1185">Reference proteome</keyword>
<organism evidence="1 2">
    <name type="scientific">Romanomermis culicivorax</name>
    <name type="common">Nematode worm</name>
    <dbReference type="NCBI Taxonomy" id="13658"/>
    <lineage>
        <taxon>Eukaryota</taxon>
        <taxon>Metazoa</taxon>
        <taxon>Ecdysozoa</taxon>
        <taxon>Nematoda</taxon>
        <taxon>Enoplea</taxon>
        <taxon>Dorylaimia</taxon>
        <taxon>Mermithida</taxon>
        <taxon>Mermithoidea</taxon>
        <taxon>Mermithidae</taxon>
        <taxon>Romanomermis</taxon>
    </lineage>
</organism>
<dbReference type="Proteomes" id="UP000887565">
    <property type="component" value="Unplaced"/>
</dbReference>
<name>A0A915J8C8_ROMCU</name>
<dbReference type="WBParaSite" id="nRc.2.0.1.t22724-RA">
    <property type="protein sequence ID" value="nRc.2.0.1.t22724-RA"/>
    <property type="gene ID" value="nRc.2.0.1.g22724"/>
</dbReference>
<reference evidence="2" key="1">
    <citation type="submission" date="2022-11" db="UniProtKB">
        <authorList>
            <consortium name="WormBaseParasite"/>
        </authorList>
    </citation>
    <scope>IDENTIFICATION</scope>
</reference>
<protein>
    <submittedName>
        <fullName evidence="2">Uncharacterized protein</fullName>
    </submittedName>
</protein>
<sequence length="165" mass="17832">SLTQPKSYFVSAVSVNEPPAPFLERLGINPCHKHYRQRLIAAALDLPKNLGIRIITTAASSLSAAANNDSSRAANGADAGSTSASNANFLQNTSIDEYGYNDSGADFMFEDDSIHEFDDIGHIEDRTLKSFQSGAGAVPPQVGADYGVDIPSEDSMNWYWINYQP</sequence>
<evidence type="ECO:0000313" key="1">
    <source>
        <dbReference type="Proteomes" id="UP000887565"/>
    </source>
</evidence>
<accession>A0A915J8C8</accession>